<evidence type="ECO:0000313" key="9">
    <source>
        <dbReference type="Proteomes" id="UP000000939"/>
    </source>
</evidence>
<dbReference type="GO" id="GO:0005886">
    <property type="term" value="C:plasma membrane"/>
    <property type="evidence" value="ECO:0007669"/>
    <property type="project" value="UniProtKB-SubCell"/>
</dbReference>
<dbReference type="SUPFAM" id="SSF81342">
    <property type="entry name" value="Transmembrane di-heme cytochromes"/>
    <property type="match status" value="1"/>
</dbReference>
<keyword evidence="2" id="KW-1003">Cell membrane</keyword>
<dbReference type="AlphaFoldDB" id="D5V814"/>
<dbReference type="GO" id="GO:0009055">
    <property type="term" value="F:electron transfer activity"/>
    <property type="evidence" value="ECO:0007669"/>
    <property type="project" value="InterPro"/>
</dbReference>
<dbReference type="Proteomes" id="UP000000939">
    <property type="component" value="Chromosome"/>
</dbReference>
<dbReference type="STRING" id="572480.Arnit_3139"/>
<evidence type="ECO:0000256" key="2">
    <source>
        <dbReference type="ARBA" id="ARBA00022475"/>
    </source>
</evidence>
<dbReference type="EMBL" id="CP001999">
    <property type="protein sequence ID" value="ADG94784.1"/>
    <property type="molecule type" value="Genomic_DNA"/>
</dbReference>
<evidence type="ECO:0000256" key="4">
    <source>
        <dbReference type="ARBA" id="ARBA00022989"/>
    </source>
</evidence>
<feature type="transmembrane region" description="Helical" evidence="6">
    <location>
        <begin position="12"/>
        <end position="29"/>
    </location>
</feature>
<dbReference type="KEGG" id="ant:Arnit_3139"/>
<dbReference type="Gene3D" id="1.20.950.20">
    <property type="entry name" value="Transmembrane di-heme cytochromes, Chain C"/>
    <property type="match status" value="1"/>
</dbReference>
<feature type="transmembrane region" description="Helical" evidence="6">
    <location>
        <begin position="95"/>
        <end position="120"/>
    </location>
</feature>
<feature type="transmembrane region" description="Helical" evidence="6">
    <location>
        <begin position="35"/>
        <end position="58"/>
    </location>
</feature>
<feature type="domain" description="Cytochrome b561 bacterial/Ni-hydrogenase" evidence="7">
    <location>
        <begin position="7"/>
        <end position="182"/>
    </location>
</feature>
<evidence type="ECO:0000256" key="6">
    <source>
        <dbReference type="SAM" id="Phobius"/>
    </source>
</evidence>
<dbReference type="eggNOG" id="COG3658">
    <property type="taxonomic scope" value="Bacteria"/>
</dbReference>
<evidence type="ECO:0000259" key="7">
    <source>
        <dbReference type="Pfam" id="PF01292"/>
    </source>
</evidence>
<dbReference type="PANTHER" id="PTHR30485">
    <property type="entry name" value="NI/FE-HYDROGENASE 1 B-TYPE CYTOCHROME SUBUNIT"/>
    <property type="match status" value="1"/>
</dbReference>
<evidence type="ECO:0000256" key="5">
    <source>
        <dbReference type="ARBA" id="ARBA00023136"/>
    </source>
</evidence>
<keyword evidence="3 6" id="KW-0812">Transmembrane</keyword>
<organism evidence="8 9">
    <name type="scientific">Arcobacter nitrofigilis (strain ATCC 33309 / DSM 7299 / CCUG 15893 / LMG 7604 / NCTC 12251 / CI)</name>
    <name type="common">Campylobacter nitrofigilis</name>
    <dbReference type="NCBI Taxonomy" id="572480"/>
    <lineage>
        <taxon>Bacteria</taxon>
        <taxon>Pseudomonadati</taxon>
        <taxon>Campylobacterota</taxon>
        <taxon>Epsilonproteobacteria</taxon>
        <taxon>Campylobacterales</taxon>
        <taxon>Arcobacteraceae</taxon>
        <taxon>Arcobacter</taxon>
    </lineage>
</organism>
<feature type="transmembrane region" description="Helical" evidence="6">
    <location>
        <begin position="200"/>
        <end position="218"/>
    </location>
</feature>
<dbReference type="GO" id="GO:0020037">
    <property type="term" value="F:heme binding"/>
    <property type="evidence" value="ECO:0007669"/>
    <property type="project" value="TreeGrafter"/>
</dbReference>
<evidence type="ECO:0000256" key="3">
    <source>
        <dbReference type="ARBA" id="ARBA00022692"/>
    </source>
</evidence>
<dbReference type="InterPro" id="IPR016174">
    <property type="entry name" value="Di-haem_cyt_TM"/>
</dbReference>
<keyword evidence="9" id="KW-1185">Reference proteome</keyword>
<dbReference type="OrthoDB" id="196472at2"/>
<dbReference type="HOGENOM" id="CLU_078451_2_0_7"/>
<dbReference type="PANTHER" id="PTHR30485:SF2">
    <property type="entry name" value="BLL0597 PROTEIN"/>
    <property type="match status" value="1"/>
</dbReference>
<comment type="subcellular location">
    <subcellularLocation>
        <location evidence="1">Cell membrane</location>
        <topology evidence="1">Multi-pass membrane protein</topology>
    </subcellularLocation>
</comment>
<reference evidence="8 9" key="1">
    <citation type="journal article" date="2010" name="Stand. Genomic Sci.">
        <title>Complete genome sequence of Arcobacter nitrofigilis type strain (CI).</title>
        <authorList>
            <person name="Pati A."/>
            <person name="Gronow S."/>
            <person name="Lapidus A."/>
            <person name="Copeland A."/>
            <person name="Glavina Del Rio T."/>
            <person name="Nolan M."/>
            <person name="Lucas S."/>
            <person name="Tice H."/>
            <person name="Cheng J.F."/>
            <person name="Han C."/>
            <person name="Chertkov O."/>
            <person name="Bruce D."/>
            <person name="Tapia R."/>
            <person name="Goodwin L."/>
            <person name="Pitluck S."/>
            <person name="Liolios K."/>
            <person name="Ivanova N."/>
            <person name="Mavromatis K."/>
            <person name="Chen A."/>
            <person name="Palaniappan K."/>
            <person name="Land M."/>
            <person name="Hauser L."/>
            <person name="Chang Y.J."/>
            <person name="Jeffries C.D."/>
            <person name="Detter J.C."/>
            <person name="Rohde M."/>
            <person name="Goker M."/>
            <person name="Bristow J."/>
            <person name="Eisen J.A."/>
            <person name="Markowitz V."/>
            <person name="Hugenholtz P."/>
            <person name="Klenk H.P."/>
            <person name="Kyrpides N.C."/>
        </authorList>
    </citation>
    <scope>NUCLEOTIDE SEQUENCE [LARGE SCALE GENOMIC DNA]</scope>
    <source>
        <strain evidence="9">ATCC 33309 / DSM 7299 / CCUG 15893 / LMG 7604 / NCTC 12251 / CI</strain>
    </source>
</reference>
<keyword evidence="5 6" id="KW-0472">Membrane</keyword>
<accession>D5V814</accession>
<feature type="transmembrane region" description="Helical" evidence="6">
    <location>
        <begin position="140"/>
        <end position="164"/>
    </location>
</feature>
<gene>
    <name evidence="8" type="ordered locus">Arnit_3139</name>
</gene>
<name>D5V814_ARCNC</name>
<sequence>MQKIYIWSLPTRVFHFLFAFFILLVFISSEEDRWLSYHAIIGYAIFILLIFRLAWGIFGPKHSKFKDFPMGKKNIKEFLNNIFEDKQKYVGHNPIASYVMISMLVVCFFAVITGVLAYGIQEGKGIFAYLNSSFFEDMKLFKHIHEFLSTLFLVLLASHILGVISDRILHKKHETLNSIVTGYKKSENEQGIKLTIFQKFLAFIFLAILVSFFIFNIIKPNNVLIASTFKAVDYKKENPLFVSECASCHTLYPSKFIA</sequence>
<evidence type="ECO:0000313" key="8">
    <source>
        <dbReference type="EMBL" id="ADG94784.1"/>
    </source>
</evidence>
<protein>
    <submittedName>
        <fullName evidence="8">Cytochrome B561</fullName>
    </submittedName>
</protein>
<dbReference type="RefSeq" id="WP_013136928.1">
    <property type="nucleotide sequence ID" value="NC_014166.1"/>
</dbReference>
<keyword evidence="4 6" id="KW-1133">Transmembrane helix</keyword>
<dbReference type="GO" id="GO:0022904">
    <property type="term" value="P:respiratory electron transport chain"/>
    <property type="evidence" value="ECO:0007669"/>
    <property type="project" value="InterPro"/>
</dbReference>
<evidence type="ECO:0000256" key="1">
    <source>
        <dbReference type="ARBA" id="ARBA00004651"/>
    </source>
</evidence>
<dbReference type="InterPro" id="IPR051542">
    <property type="entry name" value="Hydrogenase_cytochrome"/>
</dbReference>
<dbReference type="InterPro" id="IPR011577">
    <property type="entry name" value="Cyt_b561_bac/Ni-Hgenase"/>
</dbReference>
<dbReference type="Pfam" id="PF01292">
    <property type="entry name" value="Ni_hydr_CYTB"/>
    <property type="match status" value="1"/>
</dbReference>
<proteinExistence type="predicted"/>